<sequence length="417" mass="45923">MNALITRPAGPATRDDAVATDLFSCGGGMSAGFSRSHGWRIAAAVDLEVAKPSGKAAGETGCNAVYEANHGLRPISADLLVLPPAELMETAGLERGETSCLISCAPCTDFSRANPANHVTDKERNTLVGRTGDFIEALLPETFVMENARELITGNHPQHWRGLKARLELLGYDVREDVHFLSDFGLPQVRERALIMASRIGPARTLEDLWDGWKVAPEAVTVRTAFARLAEWQAANPVDSDGAAFPGMGEEVAARLAATPFDGGSWVDVARNPKTRHLCTPECLKRWESRDLGSHPDVYGRMWWDRPAPTIKRECAHVGNGRYAHPEANRLLTVLEMATLQGFPFHYRFPSRAVANRYRVIGDAVPPMIAWQIRACVDWMRNGRKPDPTEWIMPDTSLRLEDLRRASEAPMPASRAA</sequence>
<dbReference type="Gene3D" id="3.90.120.10">
    <property type="entry name" value="DNA Methylase, subunit A, domain 2"/>
    <property type="match status" value="1"/>
</dbReference>
<accession>V6F3R0</accession>
<dbReference type="eggNOG" id="COG0270">
    <property type="taxonomic scope" value="Bacteria"/>
</dbReference>
<dbReference type="InterPro" id="IPR029063">
    <property type="entry name" value="SAM-dependent_MTases_sf"/>
</dbReference>
<dbReference type="InterPro" id="IPR001525">
    <property type="entry name" value="C5_MeTfrase"/>
</dbReference>
<keyword evidence="4 7" id="KW-0949">S-adenosyl-L-methionine</keyword>
<dbReference type="Pfam" id="PF00145">
    <property type="entry name" value="DNA_methylase"/>
    <property type="match status" value="1"/>
</dbReference>
<dbReference type="EMBL" id="HG794546">
    <property type="protein sequence ID" value="CDK99113.1"/>
    <property type="molecule type" value="Genomic_DNA"/>
</dbReference>
<name>V6F3R0_MAGGM</name>
<evidence type="ECO:0000313" key="9">
    <source>
        <dbReference type="Proteomes" id="UP000018922"/>
    </source>
</evidence>
<dbReference type="GO" id="GO:0032259">
    <property type="term" value="P:methylation"/>
    <property type="evidence" value="ECO:0007669"/>
    <property type="project" value="UniProtKB-KW"/>
</dbReference>
<evidence type="ECO:0000256" key="6">
    <source>
        <dbReference type="ARBA" id="ARBA00047422"/>
    </source>
</evidence>
<dbReference type="Proteomes" id="UP000018922">
    <property type="component" value="Chromosome I"/>
</dbReference>
<dbReference type="PRINTS" id="PR00105">
    <property type="entry name" value="C5METTRFRASE"/>
</dbReference>
<evidence type="ECO:0000256" key="1">
    <source>
        <dbReference type="ARBA" id="ARBA00011975"/>
    </source>
</evidence>
<evidence type="ECO:0000256" key="4">
    <source>
        <dbReference type="ARBA" id="ARBA00022691"/>
    </source>
</evidence>
<dbReference type="GO" id="GO:0003886">
    <property type="term" value="F:DNA (cytosine-5-)-methyltransferase activity"/>
    <property type="evidence" value="ECO:0007669"/>
    <property type="project" value="UniProtKB-EC"/>
</dbReference>
<evidence type="ECO:0000256" key="2">
    <source>
        <dbReference type="ARBA" id="ARBA00022603"/>
    </source>
</evidence>
<evidence type="ECO:0000256" key="5">
    <source>
        <dbReference type="ARBA" id="ARBA00022747"/>
    </source>
</evidence>
<dbReference type="REBASE" id="75994">
    <property type="entry name" value="M.Mgr1V2ORF1898P"/>
</dbReference>
<evidence type="ECO:0000256" key="7">
    <source>
        <dbReference type="PROSITE-ProRule" id="PRU01016"/>
    </source>
</evidence>
<dbReference type="KEGG" id="mgy:MGMSRv2__1898"/>
<keyword evidence="3 7" id="KW-0808">Transferase</keyword>
<organism evidence="8 9">
    <name type="scientific">Magnetospirillum gryphiswaldense (strain DSM 6361 / JCM 21280 / NBRC 15271 / MSR-1)</name>
    <dbReference type="NCBI Taxonomy" id="431944"/>
    <lineage>
        <taxon>Bacteria</taxon>
        <taxon>Pseudomonadati</taxon>
        <taxon>Pseudomonadota</taxon>
        <taxon>Alphaproteobacteria</taxon>
        <taxon>Rhodospirillales</taxon>
        <taxon>Rhodospirillaceae</taxon>
        <taxon>Magnetospirillum</taxon>
    </lineage>
</organism>
<dbReference type="PANTHER" id="PTHR10629">
    <property type="entry name" value="CYTOSINE-SPECIFIC METHYLTRANSFERASE"/>
    <property type="match status" value="1"/>
</dbReference>
<keyword evidence="9" id="KW-1185">Reference proteome</keyword>
<protein>
    <recommendedName>
        <fullName evidence="1">DNA (cytosine-5-)-methyltransferase</fullName>
        <ecNumber evidence="1">2.1.1.37</ecNumber>
    </recommendedName>
</protein>
<comment type="similarity">
    <text evidence="7">Belongs to the class I-like SAM-binding methyltransferase superfamily. C5-methyltransferase family.</text>
</comment>
<evidence type="ECO:0000313" key="8">
    <source>
        <dbReference type="EMBL" id="CDK99113.1"/>
    </source>
</evidence>
<feature type="active site" evidence="7">
    <location>
        <position position="107"/>
    </location>
</feature>
<dbReference type="InterPro" id="IPR050390">
    <property type="entry name" value="C5-Methyltransferase"/>
</dbReference>
<gene>
    <name evidence="8" type="ordered locus">MGMSRv2__1898</name>
</gene>
<dbReference type="GO" id="GO:0003677">
    <property type="term" value="F:DNA binding"/>
    <property type="evidence" value="ECO:0007669"/>
    <property type="project" value="TreeGrafter"/>
</dbReference>
<dbReference type="Gene3D" id="3.40.50.150">
    <property type="entry name" value="Vaccinia Virus protein VP39"/>
    <property type="match status" value="1"/>
</dbReference>
<keyword evidence="5" id="KW-0680">Restriction system</keyword>
<dbReference type="AlphaFoldDB" id="V6F3R0"/>
<dbReference type="GO" id="GO:0044027">
    <property type="term" value="P:negative regulation of gene expression via chromosomal CpG island methylation"/>
    <property type="evidence" value="ECO:0007669"/>
    <property type="project" value="TreeGrafter"/>
</dbReference>
<evidence type="ECO:0000256" key="3">
    <source>
        <dbReference type="ARBA" id="ARBA00022679"/>
    </source>
</evidence>
<dbReference type="PANTHER" id="PTHR10629:SF52">
    <property type="entry name" value="DNA (CYTOSINE-5)-METHYLTRANSFERASE 1"/>
    <property type="match status" value="1"/>
</dbReference>
<dbReference type="PROSITE" id="PS51679">
    <property type="entry name" value="SAM_MT_C5"/>
    <property type="match status" value="1"/>
</dbReference>
<dbReference type="SUPFAM" id="SSF53335">
    <property type="entry name" value="S-adenosyl-L-methionine-dependent methyltransferases"/>
    <property type="match status" value="1"/>
</dbReference>
<proteinExistence type="inferred from homology"/>
<dbReference type="EC" id="2.1.1.37" evidence="1"/>
<dbReference type="GO" id="GO:0009307">
    <property type="term" value="P:DNA restriction-modification system"/>
    <property type="evidence" value="ECO:0007669"/>
    <property type="project" value="UniProtKB-KW"/>
</dbReference>
<keyword evidence="2 7" id="KW-0489">Methyltransferase</keyword>
<reference evidence="8 9" key="1">
    <citation type="journal article" date="2014" name="Genome Announc.">
        <title>Complete genome sequence of Magnetospirillum gryphiswaldense MSR-1.</title>
        <authorList>
            <person name="Wang X."/>
            <person name="Wang Q."/>
            <person name="Zhang W."/>
            <person name="Wang Y."/>
            <person name="Li L."/>
            <person name="Wen T."/>
            <person name="Zhang T."/>
            <person name="Zhang Y."/>
            <person name="Xu J."/>
            <person name="Hu J."/>
            <person name="Li S."/>
            <person name="Liu L."/>
            <person name="Liu J."/>
            <person name="Jiang W."/>
            <person name="Tian J."/>
            <person name="Li Y."/>
            <person name="Schuler D."/>
            <person name="Wang L."/>
            <person name="Li J."/>
        </authorList>
    </citation>
    <scope>NUCLEOTIDE SEQUENCE [LARGE SCALE GENOMIC DNA]</scope>
    <source>
        <strain evidence="9">DSM 6361 / JCM 21280 / NBRC 15271 / MSR-1</strain>
    </source>
</reference>
<dbReference type="STRING" id="1430440.MGMSRv2__1898"/>
<comment type="catalytic activity">
    <reaction evidence="6">
        <text>a 2'-deoxycytidine in DNA + S-adenosyl-L-methionine = a 5-methyl-2'-deoxycytidine in DNA + S-adenosyl-L-homocysteine + H(+)</text>
        <dbReference type="Rhea" id="RHEA:13681"/>
        <dbReference type="Rhea" id="RHEA-COMP:11369"/>
        <dbReference type="Rhea" id="RHEA-COMP:11370"/>
        <dbReference type="ChEBI" id="CHEBI:15378"/>
        <dbReference type="ChEBI" id="CHEBI:57856"/>
        <dbReference type="ChEBI" id="CHEBI:59789"/>
        <dbReference type="ChEBI" id="CHEBI:85452"/>
        <dbReference type="ChEBI" id="CHEBI:85454"/>
        <dbReference type="EC" id="2.1.1.37"/>
    </reaction>
</comment>
<dbReference type="HOGENOM" id="CLU_006958_2_2_5"/>